<gene>
    <name evidence="2" type="ORF">FNL39_11075</name>
</gene>
<keyword evidence="3" id="KW-1185">Reference proteome</keyword>
<feature type="domain" description="Pyrrolo-quinoline quinone repeat" evidence="1">
    <location>
        <begin position="307"/>
        <end position="423"/>
    </location>
</feature>
<dbReference type="PANTHER" id="PTHR34512">
    <property type="entry name" value="CELL SURFACE PROTEIN"/>
    <property type="match status" value="1"/>
</dbReference>
<dbReference type="InterPro" id="IPR002372">
    <property type="entry name" value="PQQ_rpt_dom"/>
</dbReference>
<protein>
    <submittedName>
        <fullName evidence="2">Pyrroloquinoline-quinone binding quinoprotein</fullName>
    </submittedName>
</protein>
<evidence type="ECO:0000259" key="1">
    <source>
        <dbReference type="Pfam" id="PF13360"/>
    </source>
</evidence>
<proteinExistence type="predicted"/>
<dbReference type="Pfam" id="PF13360">
    <property type="entry name" value="PQQ_2"/>
    <property type="match status" value="1"/>
</dbReference>
<dbReference type="RefSeq" id="WP_067986847.1">
    <property type="nucleotide sequence ID" value="NZ_VMSD01000010.1"/>
</dbReference>
<organism evidence="2 3">
    <name type="scientific">Nocardia caishijiensis</name>
    <dbReference type="NCBI Taxonomy" id="184756"/>
    <lineage>
        <taxon>Bacteria</taxon>
        <taxon>Bacillati</taxon>
        <taxon>Actinomycetota</taxon>
        <taxon>Actinomycetes</taxon>
        <taxon>Mycobacteriales</taxon>
        <taxon>Nocardiaceae</taxon>
        <taxon>Nocardia</taxon>
    </lineage>
</organism>
<dbReference type="InterPro" id="IPR011047">
    <property type="entry name" value="Quinoprotein_ADH-like_sf"/>
</dbReference>
<dbReference type="InterPro" id="IPR015943">
    <property type="entry name" value="WD40/YVTN_repeat-like_dom_sf"/>
</dbReference>
<dbReference type="PANTHER" id="PTHR34512:SF30">
    <property type="entry name" value="OUTER MEMBRANE PROTEIN ASSEMBLY FACTOR BAMB"/>
    <property type="match status" value="1"/>
</dbReference>
<reference evidence="2 3" key="1">
    <citation type="submission" date="2019-07" db="EMBL/GenBank/DDBJ databases">
        <title>Genomic Encyclopedia of Type Strains, Phase IV (KMG-IV): sequencing the most valuable type-strain genomes for metagenomic binning, comparative biology and taxonomic classification.</title>
        <authorList>
            <person name="Goeker M."/>
        </authorList>
    </citation>
    <scope>NUCLEOTIDE SEQUENCE [LARGE SCALE GENOMIC DNA]</scope>
    <source>
        <strain evidence="2 3">DSM 44831</strain>
    </source>
</reference>
<dbReference type="Gene3D" id="2.130.10.10">
    <property type="entry name" value="YVTN repeat-like/Quinoprotein amine dehydrogenase"/>
    <property type="match status" value="2"/>
</dbReference>
<evidence type="ECO:0000313" key="2">
    <source>
        <dbReference type="EMBL" id="KAF0844843.1"/>
    </source>
</evidence>
<sequence>MTTPGLRGLILAAVAALVTGAGAVVVLSQPVDTTRKITGTNDAAPGLAWSVHAAELSGTPEATFRSPVYGTELDSGSTGFVGTDDIVTTVVRTDDDAALFGIDAHTGATRWRAPAAGLGGCGEVPVDGKLVCFSAADPEGAAVVGYDLATGEYTRTSIEWYPFAIATDADRVYLVEGNAEDDDVRVRAGSLAHPDRFWTTPFALGGPWEDVLLDIIIDVSHGQGVLALSGDLVGFALDTGAPTWTATRCNASSALVGALIRRDSCPIGADLLDRQGRTLATTDTAEHTVLDHPTDDTIPVVLGDRGHDRRTGAALWTSPDLGDRSDSAVVVVLGEMILLADPASETVTALDSHTGARRWRRPLLTPVGTVATSTDPIVLTHHDGLLSLDPATGETRWDIPFRAVDADPYALVADGTPVAQGDGRFVYVSDRTAIGLRPLP</sequence>
<comment type="caution">
    <text evidence="2">The sequence shown here is derived from an EMBL/GenBank/DDBJ whole genome shotgun (WGS) entry which is preliminary data.</text>
</comment>
<name>A0ABQ6YGD7_9NOCA</name>
<dbReference type="EMBL" id="VMSD01000010">
    <property type="protein sequence ID" value="KAF0844843.1"/>
    <property type="molecule type" value="Genomic_DNA"/>
</dbReference>
<dbReference type="InterPro" id="IPR018391">
    <property type="entry name" value="PQQ_b-propeller_rpt"/>
</dbReference>
<evidence type="ECO:0000313" key="3">
    <source>
        <dbReference type="Proteomes" id="UP000798951"/>
    </source>
</evidence>
<accession>A0ABQ6YGD7</accession>
<dbReference type="SMART" id="SM00564">
    <property type="entry name" value="PQQ"/>
    <property type="match status" value="3"/>
</dbReference>
<dbReference type="Proteomes" id="UP000798951">
    <property type="component" value="Unassembled WGS sequence"/>
</dbReference>
<dbReference type="SUPFAM" id="SSF50998">
    <property type="entry name" value="Quinoprotein alcohol dehydrogenase-like"/>
    <property type="match status" value="2"/>
</dbReference>